<proteinExistence type="predicted"/>
<dbReference type="EMBL" id="LZPO01097442">
    <property type="protein sequence ID" value="OBS64056.1"/>
    <property type="molecule type" value="Genomic_DNA"/>
</dbReference>
<dbReference type="InterPro" id="IPR001909">
    <property type="entry name" value="KRAB"/>
</dbReference>
<feature type="non-terminal residue" evidence="3">
    <location>
        <position position="149"/>
    </location>
</feature>
<dbReference type="AlphaFoldDB" id="A0A1A6GCT8"/>
<evidence type="ECO:0000313" key="3">
    <source>
        <dbReference type="EMBL" id="OBS64056.1"/>
    </source>
</evidence>
<feature type="compositionally biased region" description="Polar residues" evidence="1">
    <location>
        <begin position="127"/>
        <end position="142"/>
    </location>
</feature>
<comment type="caution">
    <text evidence="3">The sequence shown here is derived from an EMBL/GenBank/DDBJ whole genome shotgun (WGS) entry which is preliminary data.</text>
</comment>
<dbReference type="PROSITE" id="PS50805">
    <property type="entry name" value="KRAB"/>
    <property type="match status" value="1"/>
</dbReference>
<feature type="region of interest" description="Disordered" evidence="1">
    <location>
        <begin position="126"/>
        <end position="149"/>
    </location>
</feature>
<evidence type="ECO:0000259" key="2">
    <source>
        <dbReference type="PROSITE" id="PS50805"/>
    </source>
</evidence>
<dbReference type="InterPro" id="IPR036051">
    <property type="entry name" value="KRAB_dom_sf"/>
</dbReference>
<dbReference type="Gene3D" id="6.10.140.140">
    <property type="match status" value="1"/>
</dbReference>
<protein>
    <recommendedName>
        <fullName evidence="2">KRAB domain-containing protein</fullName>
    </recommendedName>
</protein>
<feature type="non-terminal residue" evidence="3">
    <location>
        <position position="1"/>
    </location>
</feature>
<accession>A0A1A6GCT8</accession>
<sequence>ESIFSSNTWLMDNFPLEGLWKFRDVSADYFQEEWECMESYWRDLCIDVMFENYSNLKYHIWGKYMNILNQESKYIIYHPVNIQKKSHKFNDTGKMAPKFSQRTLNNTSDLTKNCNKYGCGKFKDASIESTNPNNHKSGNTGEETGKYKD</sequence>
<dbReference type="Pfam" id="PF01352">
    <property type="entry name" value="KRAB"/>
    <property type="match status" value="1"/>
</dbReference>
<gene>
    <name evidence="3" type="ORF">A6R68_07408</name>
</gene>
<organism evidence="3 4">
    <name type="scientific">Neotoma lepida</name>
    <name type="common">Desert woodrat</name>
    <dbReference type="NCBI Taxonomy" id="56216"/>
    <lineage>
        <taxon>Eukaryota</taxon>
        <taxon>Metazoa</taxon>
        <taxon>Chordata</taxon>
        <taxon>Craniata</taxon>
        <taxon>Vertebrata</taxon>
        <taxon>Euteleostomi</taxon>
        <taxon>Mammalia</taxon>
        <taxon>Eutheria</taxon>
        <taxon>Euarchontoglires</taxon>
        <taxon>Glires</taxon>
        <taxon>Rodentia</taxon>
        <taxon>Myomorpha</taxon>
        <taxon>Muroidea</taxon>
        <taxon>Cricetidae</taxon>
        <taxon>Neotominae</taxon>
        <taxon>Neotoma</taxon>
    </lineage>
</organism>
<reference evidence="3 4" key="1">
    <citation type="submission" date="2016-06" db="EMBL/GenBank/DDBJ databases">
        <title>The Draft Genome Sequence and Annotation of the Desert Woodrat Neotoma lepida.</title>
        <authorList>
            <person name="Campbell M."/>
            <person name="Oakeson K.F."/>
            <person name="Yandell M."/>
            <person name="Halpert J.R."/>
            <person name="Dearing D."/>
        </authorList>
    </citation>
    <scope>NUCLEOTIDE SEQUENCE [LARGE SCALE GENOMIC DNA]</scope>
    <source>
        <strain evidence="3">417</strain>
        <tissue evidence="3">Liver</tissue>
    </source>
</reference>
<evidence type="ECO:0000256" key="1">
    <source>
        <dbReference type="SAM" id="MobiDB-lite"/>
    </source>
</evidence>
<name>A0A1A6GCT8_NEOLE</name>
<dbReference type="GO" id="GO:0006355">
    <property type="term" value="P:regulation of DNA-templated transcription"/>
    <property type="evidence" value="ECO:0007669"/>
    <property type="project" value="InterPro"/>
</dbReference>
<dbReference type="STRING" id="56216.A0A1A6GCT8"/>
<dbReference type="CDD" id="cd07765">
    <property type="entry name" value="KRAB_A-box"/>
    <property type="match status" value="1"/>
</dbReference>
<evidence type="ECO:0000313" key="4">
    <source>
        <dbReference type="Proteomes" id="UP000092124"/>
    </source>
</evidence>
<dbReference type="Proteomes" id="UP000092124">
    <property type="component" value="Unassembled WGS sequence"/>
</dbReference>
<feature type="domain" description="KRAB" evidence="2">
    <location>
        <begin position="20"/>
        <end position="97"/>
    </location>
</feature>
<dbReference type="SUPFAM" id="SSF109640">
    <property type="entry name" value="KRAB domain (Kruppel-associated box)"/>
    <property type="match status" value="1"/>
</dbReference>
<keyword evidence="4" id="KW-1185">Reference proteome</keyword>
<dbReference type="OrthoDB" id="9892686at2759"/>